<dbReference type="EC" id="2.7.13.3" evidence="2"/>
<dbReference type="InterPro" id="IPR035965">
    <property type="entry name" value="PAS-like_dom_sf"/>
</dbReference>
<proteinExistence type="predicted"/>
<dbReference type="PANTHER" id="PTHR43065:SF46">
    <property type="entry name" value="C4-DICARBOXYLATE TRANSPORT SENSOR PROTEIN DCTB"/>
    <property type="match status" value="1"/>
</dbReference>
<evidence type="ECO:0000256" key="5">
    <source>
        <dbReference type="ARBA" id="ARBA00022741"/>
    </source>
</evidence>
<protein>
    <recommendedName>
        <fullName evidence="2">histidine kinase</fullName>
        <ecNumber evidence="2">2.7.13.3</ecNumber>
    </recommendedName>
</protein>
<dbReference type="PROSITE" id="PS50109">
    <property type="entry name" value="HIS_KIN"/>
    <property type="match status" value="1"/>
</dbReference>
<evidence type="ECO:0000256" key="4">
    <source>
        <dbReference type="ARBA" id="ARBA00022679"/>
    </source>
</evidence>
<evidence type="ECO:0000256" key="7">
    <source>
        <dbReference type="ARBA" id="ARBA00022840"/>
    </source>
</evidence>
<evidence type="ECO:0000256" key="8">
    <source>
        <dbReference type="ARBA" id="ARBA00023012"/>
    </source>
</evidence>
<dbReference type="CDD" id="cd00130">
    <property type="entry name" value="PAS"/>
    <property type="match status" value="1"/>
</dbReference>
<dbReference type="InterPro" id="IPR003594">
    <property type="entry name" value="HATPase_dom"/>
</dbReference>
<evidence type="ECO:0000259" key="10">
    <source>
        <dbReference type="PROSITE" id="PS50112"/>
    </source>
</evidence>
<dbReference type="AlphaFoldDB" id="A0A5Q2N0A9"/>
<keyword evidence="3" id="KW-0597">Phosphoprotein</keyword>
<dbReference type="PRINTS" id="PR00344">
    <property type="entry name" value="BCTRLSENSOR"/>
</dbReference>
<dbReference type="SMART" id="SM00388">
    <property type="entry name" value="HisKA"/>
    <property type="match status" value="1"/>
</dbReference>
<dbReference type="SUPFAM" id="SSF55874">
    <property type="entry name" value="ATPase domain of HSP90 chaperone/DNA topoisomerase II/histidine kinase"/>
    <property type="match status" value="1"/>
</dbReference>
<dbReference type="GO" id="GO:0005524">
    <property type="term" value="F:ATP binding"/>
    <property type="evidence" value="ECO:0007669"/>
    <property type="project" value="UniProtKB-KW"/>
</dbReference>
<dbReference type="SMART" id="SM00387">
    <property type="entry name" value="HATPase_c"/>
    <property type="match status" value="1"/>
</dbReference>
<dbReference type="CDD" id="cd00082">
    <property type="entry name" value="HisKA"/>
    <property type="match status" value="1"/>
</dbReference>
<accession>A0A5Q2N0A9</accession>
<dbReference type="SMART" id="SM00091">
    <property type="entry name" value="PAS"/>
    <property type="match status" value="2"/>
</dbReference>
<evidence type="ECO:0000313" key="11">
    <source>
        <dbReference type="EMBL" id="QGG47721.1"/>
    </source>
</evidence>
<dbReference type="RefSeq" id="WP_153725038.1">
    <property type="nucleotide sequence ID" value="NZ_CP045875.1"/>
</dbReference>
<evidence type="ECO:0000256" key="3">
    <source>
        <dbReference type="ARBA" id="ARBA00022553"/>
    </source>
</evidence>
<dbReference type="InterPro" id="IPR003661">
    <property type="entry name" value="HisK_dim/P_dom"/>
</dbReference>
<evidence type="ECO:0000256" key="6">
    <source>
        <dbReference type="ARBA" id="ARBA00022777"/>
    </source>
</evidence>
<dbReference type="GO" id="GO:0000155">
    <property type="term" value="F:phosphorelay sensor kinase activity"/>
    <property type="evidence" value="ECO:0007669"/>
    <property type="project" value="InterPro"/>
</dbReference>
<feature type="domain" description="Histidine kinase" evidence="9">
    <location>
        <begin position="274"/>
        <end position="477"/>
    </location>
</feature>
<keyword evidence="7" id="KW-0067">ATP-binding</keyword>
<dbReference type="InterPro" id="IPR004358">
    <property type="entry name" value="Sig_transdc_His_kin-like_C"/>
</dbReference>
<keyword evidence="12" id="KW-1185">Reference proteome</keyword>
<evidence type="ECO:0000256" key="2">
    <source>
        <dbReference type="ARBA" id="ARBA00012438"/>
    </source>
</evidence>
<dbReference type="KEGG" id="hcv:FTV88_1622"/>
<dbReference type="OrthoDB" id="505470at2"/>
<dbReference type="SUPFAM" id="SSF47384">
    <property type="entry name" value="Homodimeric domain of signal transducing histidine kinase"/>
    <property type="match status" value="1"/>
</dbReference>
<evidence type="ECO:0000259" key="9">
    <source>
        <dbReference type="PROSITE" id="PS50109"/>
    </source>
</evidence>
<dbReference type="Gene3D" id="3.30.450.20">
    <property type="entry name" value="PAS domain"/>
    <property type="match status" value="2"/>
</dbReference>
<dbReference type="NCBIfam" id="TIGR00229">
    <property type="entry name" value="sensory_box"/>
    <property type="match status" value="1"/>
</dbReference>
<dbReference type="Gene3D" id="1.10.287.130">
    <property type="match status" value="1"/>
</dbReference>
<keyword evidence="6" id="KW-0418">Kinase</keyword>
<evidence type="ECO:0000256" key="1">
    <source>
        <dbReference type="ARBA" id="ARBA00000085"/>
    </source>
</evidence>
<organism evidence="11 12">
    <name type="scientific">Heliorestis convoluta</name>
    <dbReference type="NCBI Taxonomy" id="356322"/>
    <lineage>
        <taxon>Bacteria</taxon>
        <taxon>Bacillati</taxon>
        <taxon>Bacillota</taxon>
        <taxon>Clostridia</taxon>
        <taxon>Eubacteriales</taxon>
        <taxon>Heliobacteriaceae</taxon>
        <taxon>Heliorestis</taxon>
    </lineage>
</organism>
<dbReference type="Proteomes" id="UP000366051">
    <property type="component" value="Chromosome"/>
</dbReference>
<dbReference type="Pfam" id="PF02518">
    <property type="entry name" value="HATPase_c"/>
    <property type="match status" value="1"/>
</dbReference>
<dbReference type="EMBL" id="CP045875">
    <property type="protein sequence ID" value="QGG47721.1"/>
    <property type="molecule type" value="Genomic_DNA"/>
</dbReference>
<dbReference type="InterPro" id="IPR036097">
    <property type="entry name" value="HisK_dim/P_sf"/>
</dbReference>
<keyword evidence="5" id="KW-0547">Nucleotide-binding</keyword>
<dbReference type="PROSITE" id="PS50112">
    <property type="entry name" value="PAS"/>
    <property type="match status" value="1"/>
</dbReference>
<evidence type="ECO:0000313" key="12">
    <source>
        <dbReference type="Proteomes" id="UP000366051"/>
    </source>
</evidence>
<dbReference type="InterPro" id="IPR000014">
    <property type="entry name" value="PAS"/>
</dbReference>
<dbReference type="Pfam" id="PF00512">
    <property type="entry name" value="HisKA"/>
    <property type="match status" value="1"/>
</dbReference>
<comment type="catalytic activity">
    <reaction evidence="1">
        <text>ATP + protein L-histidine = ADP + protein N-phospho-L-histidine.</text>
        <dbReference type="EC" id="2.7.13.3"/>
    </reaction>
</comment>
<feature type="domain" description="PAS" evidence="10">
    <location>
        <begin position="137"/>
        <end position="204"/>
    </location>
</feature>
<reference evidence="12" key="1">
    <citation type="submission" date="2019-11" db="EMBL/GenBank/DDBJ databases">
        <title>Genome sequence of Heliorestis convoluta strain HH, an alkaliphilic and minimalistic phototrophic bacterium from a soda lake in Egypt.</title>
        <authorList>
            <person name="Dewey E.D."/>
            <person name="Stokes L.M."/>
            <person name="Burchell B.M."/>
            <person name="Shaffer K.N."/>
            <person name="Huntington A.M."/>
            <person name="Baker J.M."/>
            <person name="Nadendla S."/>
            <person name="Giglio M.G."/>
            <person name="Touchman J.W."/>
            <person name="Blankenship R.E."/>
            <person name="Madigan M.T."/>
            <person name="Sattley W.M."/>
        </authorList>
    </citation>
    <scope>NUCLEOTIDE SEQUENCE [LARGE SCALE GENOMIC DNA]</scope>
    <source>
        <strain evidence="12">HH</strain>
    </source>
</reference>
<dbReference type="InterPro" id="IPR036890">
    <property type="entry name" value="HATPase_C_sf"/>
</dbReference>
<dbReference type="Pfam" id="PF13426">
    <property type="entry name" value="PAS_9"/>
    <property type="match status" value="2"/>
</dbReference>
<keyword evidence="4" id="KW-0808">Transferase</keyword>
<keyword evidence="8" id="KW-0902">Two-component regulatory system</keyword>
<dbReference type="InterPro" id="IPR005467">
    <property type="entry name" value="His_kinase_dom"/>
</dbReference>
<name>A0A5Q2N0A9_9FIRM</name>
<dbReference type="SUPFAM" id="SSF55785">
    <property type="entry name" value="PYP-like sensor domain (PAS domain)"/>
    <property type="match status" value="2"/>
</dbReference>
<dbReference type="PANTHER" id="PTHR43065">
    <property type="entry name" value="SENSOR HISTIDINE KINASE"/>
    <property type="match status" value="1"/>
</dbReference>
<gene>
    <name evidence="11" type="ORF">FTV88_1622</name>
</gene>
<dbReference type="Gene3D" id="3.30.565.10">
    <property type="entry name" value="Histidine kinase-like ATPase, C-terminal domain"/>
    <property type="match status" value="1"/>
</dbReference>
<sequence>MKYKELSEDTERLLNNLIDCFAIYQALLDEKGDPEDFTVVYLNRAALQFIRRGKEDIIGRKLSDLIPNFRRSRMFVLLCDVVKKNRPTEMDCFESLNFAHERKLAQVRISYYKEKTVAVSWRDQSQQIEMEESFYQCEERFHKIFNASPIPMMIFDFATEAIINVNQSFLQIAEYDREEVVGRTTKNILLYDRMEDRSKIYKQIGERGSIRNYQLNFRTRTNRLWVGLFSAELITINKKPCLLVQINDITDKKKLENELIRLERLNLVGQLAAGIGHEIRNPLTSVRGFLQLLQGKKELEHYDNYFDLMIDELDRANQIITDYLSLSTIKHDRREEKELHSIVLALHPLIQAEALNANKHVRFDVQEIPISLYIDEQEIKQLLLNMVRNGFEAMSDGQTLSIRTYMSGDEVILAIQDEGKGIDVDILSKLGTPFMTSKEAGTGLGLAICYNLAARNNATIHVETSDKGTTFYILFKN</sequence>